<comment type="cofactor">
    <cofactor evidence="1">
        <name>FAD</name>
        <dbReference type="ChEBI" id="CHEBI:57692"/>
    </cofactor>
</comment>
<gene>
    <name evidence="8" type="ORF">FHX33_002828</name>
</gene>
<dbReference type="GO" id="GO:0016614">
    <property type="term" value="F:oxidoreductase activity, acting on CH-OH group of donors"/>
    <property type="evidence" value="ECO:0007669"/>
    <property type="project" value="InterPro"/>
</dbReference>
<dbReference type="InterPro" id="IPR036188">
    <property type="entry name" value="FAD/NAD-bd_sf"/>
</dbReference>
<dbReference type="SUPFAM" id="SSF54373">
    <property type="entry name" value="FAD-linked reductases, C-terminal domain"/>
    <property type="match status" value="1"/>
</dbReference>
<keyword evidence="5" id="KW-0560">Oxidoreductase</keyword>
<dbReference type="InterPro" id="IPR051473">
    <property type="entry name" value="P2Ox-like"/>
</dbReference>
<keyword evidence="4" id="KW-0274">FAD</keyword>
<evidence type="ECO:0000256" key="2">
    <source>
        <dbReference type="ARBA" id="ARBA00010790"/>
    </source>
</evidence>
<dbReference type="AlphaFoldDB" id="A0A7W4UYI3"/>
<dbReference type="RefSeq" id="WP_021762713.1">
    <property type="nucleotide sequence ID" value="NZ_JACHVP010000003.1"/>
</dbReference>
<evidence type="ECO:0000256" key="5">
    <source>
        <dbReference type="ARBA" id="ARBA00023002"/>
    </source>
</evidence>
<dbReference type="PANTHER" id="PTHR42784">
    <property type="entry name" value="PYRANOSE 2-OXIDASE"/>
    <property type="match status" value="1"/>
</dbReference>
<dbReference type="Proteomes" id="UP000538196">
    <property type="component" value="Unassembled WGS sequence"/>
</dbReference>
<feature type="domain" description="Glucose-methanol-choline oxidoreductase C-terminal" evidence="7">
    <location>
        <begin position="387"/>
        <end position="493"/>
    </location>
</feature>
<name>A0A7W4UYI3_LEIAQ</name>
<evidence type="ECO:0000259" key="6">
    <source>
        <dbReference type="Pfam" id="PF00732"/>
    </source>
</evidence>
<organism evidence="8 9">
    <name type="scientific">Leifsonia aquatica</name>
    <name type="common">Corynebacterium aquaticum</name>
    <dbReference type="NCBI Taxonomy" id="144185"/>
    <lineage>
        <taxon>Bacteria</taxon>
        <taxon>Bacillati</taxon>
        <taxon>Actinomycetota</taxon>
        <taxon>Actinomycetes</taxon>
        <taxon>Micrococcales</taxon>
        <taxon>Microbacteriaceae</taxon>
        <taxon>Leifsonia</taxon>
    </lineage>
</organism>
<dbReference type="SUPFAM" id="SSF51905">
    <property type="entry name" value="FAD/NAD(P)-binding domain"/>
    <property type="match status" value="1"/>
</dbReference>
<keyword evidence="3" id="KW-0285">Flavoprotein</keyword>
<proteinExistence type="inferred from homology"/>
<dbReference type="InterPro" id="IPR000172">
    <property type="entry name" value="GMC_OxRdtase_N"/>
</dbReference>
<comment type="caution">
    <text evidence="8">The sequence shown here is derived from an EMBL/GenBank/DDBJ whole genome shotgun (WGS) entry which is preliminary data.</text>
</comment>
<evidence type="ECO:0000313" key="8">
    <source>
        <dbReference type="EMBL" id="MBB2968058.1"/>
    </source>
</evidence>
<sequence length="515" mass="54401">MSARDTETVDVLIVGSGPAGSTYARTIGDAVPDARILMVEVGPAVPGTRGDHTQNLEEAERLAVQLLTQGPDAGIERAAALSDIAPGIDPSLEFRQTILPGLFFADPRPTLADGDVGLPAASMSSGVGGMGIHWGTSCPRPHQSERIPFLPAEELDGALAHAEQLLGVSTPPGGGSGLLRALKDAIAAEFDGPGLTPTTYMPTATQWDGERLRFSGTGVILGDLEATVPGFELRSETLVRRVIVEDGRAVGAELEDRVTGDRTEVRARYVVVCADGLRTPQVLFASGVRPTALGHHLNEHFQMATMVALSDEFEPTRYPVDAGSIGSVLVPFSDARPMQGGIISLAGSAYKLPGMDDAATARLGVLAWYAAKDIQFRDAVEFSETETDFYGMPKMTIHYSRTAKDLATIEQMRQNSLRSAGRIGTPLEQPELAAGGSSLHYQGTVRMGVVDDGSSVCDPWLRVWGVGNLFVGGNGVIPTATAANPTLTTVALAWRAASQLARELREASVVEEAHA</sequence>
<feature type="domain" description="Glucose-methanol-choline oxidoreductase N-terminal" evidence="6">
    <location>
        <begin position="230"/>
        <end position="301"/>
    </location>
</feature>
<evidence type="ECO:0000256" key="4">
    <source>
        <dbReference type="ARBA" id="ARBA00022827"/>
    </source>
</evidence>
<dbReference type="EMBL" id="JACHVP010000003">
    <property type="protein sequence ID" value="MBB2968058.1"/>
    <property type="molecule type" value="Genomic_DNA"/>
</dbReference>
<dbReference type="InterPro" id="IPR007867">
    <property type="entry name" value="GMC_OxRtase_C"/>
</dbReference>
<dbReference type="Pfam" id="PF00732">
    <property type="entry name" value="GMC_oxred_N"/>
    <property type="match status" value="1"/>
</dbReference>
<dbReference type="GO" id="GO:0050660">
    <property type="term" value="F:flavin adenine dinucleotide binding"/>
    <property type="evidence" value="ECO:0007669"/>
    <property type="project" value="InterPro"/>
</dbReference>
<dbReference type="Gene3D" id="3.50.50.60">
    <property type="entry name" value="FAD/NAD(P)-binding domain"/>
    <property type="match status" value="2"/>
</dbReference>
<evidence type="ECO:0000259" key="7">
    <source>
        <dbReference type="Pfam" id="PF05199"/>
    </source>
</evidence>
<comment type="similarity">
    <text evidence="2">Belongs to the GMC oxidoreductase family.</text>
</comment>
<evidence type="ECO:0000256" key="1">
    <source>
        <dbReference type="ARBA" id="ARBA00001974"/>
    </source>
</evidence>
<reference evidence="8 9" key="1">
    <citation type="submission" date="2020-08" db="EMBL/GenBank/DDBJ databases">
        <title>Sequencing the genomes of 1000 actinobacteria strains.</title>
        <authorList>
            <person name="Klenk H.-P."/>
        </authorList>
    </citation>
    <scope>NUCLEOTIDE SEQUENCE [LARGE SCALE GENOMIC DNA]</scope>
    <source>
        <strain evidence="8 9">DSM 20146</strain>
    </source>
</reference>
<dbReference type="PANTHER" id="PTHR42784:SF1">
    <property type="entry name" value="PYRANOSE 2-OXIDASE"/>
    <property type="match status" value="1"/>
</dbReference>
<dbReference type="Pfam" id="PF05199">
    <property type="entry name" value="GMC_oxred_C"/>
    <property type="match status" value="1"/>
</dbReference>
<evidence type="ECO:0000313" key="9">
    <source>
        <dbReference type="Proteomes" id="UP000538196"/>
    </source>
</evidence>
<protein>
    <submittedName>
        <fullName evidence="8">Choline dehydrogenase-like flavoprotein</fullName>
    </submittedName>
</protein>
<accession>A0A7W4UYI3</accession>
<evidence type="ECO:0000256" key="3">
    <source>
        <dbReference type="ARBA" id="ARBA00022630"/>
    </source>
</evidence>
<keyword evidence="9" id="KW-1185">Reference proteome</keyword>